<dbReference type="RefSeq" id="WP_252952264.1">
    <property type="nucleotide sequence ID" value="NZ_JAFIRR010000030.1"/>
</dbReference>
<gene>
    <name evidence="1" type="ORF">JYK14_05675</name>
</gene>
<dbReference type="Proteomes" id="UP001523392">
    <property type="component" value="Unassembled WGS sequence"/>
</dbReference>
<keyword evidence="2" id="KW-1185">Reference proteome</keyword>
<reference evidence="1 2" key="1">
    <citation type="submission" date="2021-12" db="EMBL/GenBank/DDBJ databases">
        <title>Siccirubricoccus leaddurans sp. nov., a high concentration Zn2+ tolerance bacterium.</title>
        <authorList>
            <person name="Cao Y."/>
        </authorList>
    </citation>
    <scope>NUCLEOTIDE SEQUENCE [LARGE SCALE GENOMIC DNA]</scope>
    <source>
        <strain evidence="1 2">KC 17139</strain>
    </source>
</reference>
<comment type="caution">
    <text evidence="1">The sequence shown here is derived from an EMBL/GenBank/DDBJ whole genome shotgun (WGS) entry which is preliminary data.</text>
</comment>
<evidence type="ECO:0000313" key="1">
    <source>
        <dbReference type="EMBL" id="MCO6415667.1"/>
    </source>
</evidence>
<protein>
    <submittedName>
        <fullName evidence="1">Uncharacterized protein</fullName>
    </submittedName>
</protein>
<organism evidence="1 2">
    <name type="scientific">Siccirubricoccus soli</name>
    <dbReference type="NCBI Taxonomy" id="2899147"/>
    <lineage>
        <taxon>Bacteria</taxon>
        <taxon>Pseudomonadati</taxon>
        <taxon>Pseudomonadota</taxon>
        <taxon>Alphaproteobacteria</taxon>
        <taxon>Acetobacterales</taxon>
        <taxon>Roseomonadaceae</taxon>
        <taxon>Siccirubricoccus</taxon>
    </lineage>
</organism>
<proteinExistence type="predicted"/>
<evidence type="ECO:0000313" key="2">
    <source>
        <dbReference type="Proteomes" id="UP001523392"/>
    </source>
</evidence>
<dbReference type="EMBL" id="JAFIRR010000030">
    <property type="protein sequence ID" value="MCO6415667.1"/>
    <property type="molecule type" value="Genomic_DNA"/>
</dbReference>
<name>A0ABT1D227_9PROT</name>
<accession>A0ABT1D227</accession>
<sequence length="125" mass="13328">MGKSVLIIGEDPAEIDFDAPDAPKNMSAARIMEGLNGSLARLEAAGHSASLLLTKDAETVEAQVSEALARGSYDVIVVGAGLRTLPPMALQFERLMNLLHERAPRARLAFNSQPGDSDAAAMRWL</sequence>